<evidence type="ECO:0000256" key="4">
    <source>
        <dbReference type="ARBA" id="ARBA00022840"/>
    </source>
</evidence>
<keyword evidence="4" id="KW-0067">ATP-binding</keyword>
<dbReference type="HOGENOM" id="CLU_000604_101_5_3"/>
<dbReference type="eggNOG" id="COG1134">
    <property type="taxonomic scope" value="Bacteria"/>
</dbReference>
<dbReference type="EMBL" id="CP001344">
    <property type="protein sequence ID" value="ACL46516.1"/>
    <property type="molecule type" value="Genomic_DNA"/>
</dbReference>
<dbReference type="GO" id="GO:0016887">
    <property type="term" value="F:ATP hydrolysis activity"/>
    <property type="evidence" value="ECO:0007669"/>
    <property type="project" value="InterPro"/>
</dbReference>
<dbReference type="GO" id="GO:0005524">
    <property type="term" value="F:ATP binding"/>
    <property type="evidence" value="ECO:0007669"/>
    <property type="project" value="UniProtKB-KW"/>
</dbReference>
<dbReference type="OrthoDB" id="9778870at2"/>
<sequence>MAVISSDPFTRAKDSGDDVILAVENVSKRFCRNLKYAYVYGLRDIGAEILGIRQESDNIRKHEFWALRDINFAVKRGESIGLIGANGSGKTTLLRIIGGLFKPDRGRVRIKGRVAALIALGAGFNPVLTGRENVFINMSILGLSKREIQKKFEEVIDFADVWDAIDSPVRTYSSGMQARLGFACAIHTEPDVLLIDEVLSVGDARFRAKCYRKLADLRQNGTSFILVSHSANAVLNICDTAVYLSKGQLILWDNSQDVMQRYEADLLAASKQDLQQHPRPAKANNPDSELLISSVVLRDGEDGSIPYLYSGHAGKISLLCEARRSLENVNVSLVIRELTGDNTTVLSLDSLRDDQITLSVPMGQSEIQFVLPYCGLKPGLYNAKLCLNTKPYYVYDLYDHFRFEVKPGASIVQSEYYQPRQWQVVSPKH</sequence>
<dbReference type="Gene3D" id="3.40.50.300">
    <property type="entry name" value="P-loop containing nucleotide triphosphate hydrolases"/>
    <property type="match status" value="1"/>
</dbReference>
<dbReference type="InterPro" id="IPR015860">
    <property type="entry name" value="ABC_transpr_TagH-like"/>
</dbReference>
<dbReference type="PROSITE" id="PS50893">
    <property type="entry name" value="ABC_TRANSPORTER_2"/>
    <property type="match status" value="1"/>
</dbReference>
<dbReference type="CDD" id="cd03220">
    <property type="entry name" value="ABC_KpsT_Wzt"/>
    <property type="match status" value="1"/>
</dbReference>
<dbReference type="GO" id="GO:0140359">
    <property type="term" value="F:ABC-type transporter activity"/>
    <property type="evidence" value="ECO:0007669"/>
    <property type="project" value="InterPro"/>
</dbReference>
<comment type="similarity">
    <text evidence="1">Belongs to the ABC transporter superfamily.</text>
</comment>
<dbReference type="InterPro" id="IPR003593">
    <property type="entry name" value="AAA+_ATPase"/>
</dbReference>
<dbReference type="SUPFAM" id="SSF52540">
    <property type="entry name" value="P-loop containing nucleoside triphosphate hydrolases"/>
    <property type="match status" value="1"/>
</dbReference>
<dbReference type="PROSITE" id="PS00211">
    <property type="entry name" value="ABC_TRANSPORTER_1"/>
    <property type="match status" value="1"/>
</dbReference>
<protein>
    <submittedName>
        <fullName evidence="6">ABC transporter related</fullName>
    </submittedName>
</protein>
<evidence type="ECO:0000256" key="1">
    <source>
        <dbReference type="ARBA" id="ARBA00005417"/>
    </source>
</evidence>
<keyword evidence="3" id="KW-0547">Nucleotide-binding</keyword>
<dbReference type="InterPro" id="IPR003439">
    <property type="entry name" value="ABC_transporter-like_ATP-bd"/>
</dbReference>
<evidence type="ECO:0000313" key="6">
    <source>
        <dbReference type="EMBL" id="ACL46516.1"/>
    </source>
</evidence>
<dbReference type="STRING" id="395961.Cyan7425_4203"/>
<keyword evidence="2" id="KW-0813">Transport</keyword>
<reference evidence="6" key="1">
    <citation type="submission" date="2009-01" db="EMBL/GenBank/DDBJ databases">
        <title>Complete sequence of chromosome Cyanothece sp. PCC 7425.</title>
        <authorList>
            <consortium name="US DOE Joint Genome Institute"/>
            <person name="Lucas S."/>
            <person name="Copeland A."/>
            <person name="Lapidus A."/>
            <person name="Glavina del Rio T."/>
            <person name="Dalin E."/>
            <person name="Tice H."/>
            <person name="Bruce D."/>
            <person name="Goodwin L."/>
            <person name="Pitluck S."/>
            <person name="Sims D."/>
            <person name="Meineke L."/>
            <person name="Brettin T."/>
            <person name="Detter J.C."/>
            <person name="Han C."/>
            <person name="Larimer F."/>
            <person name="Land M."/>
            <person name="Hauser L."/>
            <person name="Kyrpides N."/>
            <person name="Ovchinnikova G."/>
            <person name="Liberton M."/>
            <person name="Stoeckel J."/>
            <person name="Banerjee A."/>
            <person name="Singh A."/>
            <person name="Page L."/>
            <person name="Sato H."/>
            <person name="Zhao L."/>
            <person name="Sherman L."/>
            <person name="Pakrasi H."/>
            <person name="Richardson P."/>
        </authorList>
    </citation>
    <scope>NUCLEOTIDE SEQUENCE</scope>
    <source>
        <strain evidence="6">PCC 7425</strain>
    </source>
</reference>
<dbReference type="Gene3D" id="2.70.50.60">
    <property type="entry name" value="abc- transporter (atp binding component) like domain"/>
    <property type="match status" value="1"/>
</dbReference>
<dbReference type="InterPro" id="IPR050683">
    <property type="entry name" value="Bact_Polysacc_Export_ATP-bd"/>
</dbReference>
<evidence type="ECO:0000259" key="5">
    <source>
        <dbReference type="PROSITE" id="PS50893"/>
    </source>
</evidence>
<evidence type="ECO:0000256" key="2">
    <source>
        <dbReference type="ARBA" id="ARBA00022448"/>
    </source>
</evidence>
<proteinExistence type="inferred from homology"/>
<dbReference type="PANTHER" id="PTHR46743">
    <property type="entry name" value="TEICHOIC ACIDS EXPORT ATP-BINDING PROTEIN TAGH"/>
    <property type="match status" value="1"/>
</dbReference>
<dbReference type="KEGG" id="cyn:Cyan7425_4203"/>
<dbReference type="InterPro" id="IPR017871">
    <property type="entry name" value="ABC_transporter-like_CS"/>
</dbReference>
<feature type="domain" description="ABC transporter" evidence="5">
    <location>
        <begin position="52"/>
        <end position="271"/>
    </location>
</feature>
<dbReference type="InterPro" id="IPR027417">
    <property type="entry name" value="P-loop_NTPase"/>
</dbReference>
<dbReference type="PANTHER" id="PTHR46743:SF2">
    <property type="entry name" value="TEICHOIC ACIDS EXPORT ATP-BINDING PROTEIN TAGH"/>
    <property type="match status" value="1"/>
</dbReference>
<accession>B8HXH1</accession>
<name>B8HXH1_CYAP4</name>
<dbReference type="AlphaFoldDB" id="B8HXH1"/>
<gene>
    <name evidence="6" type="ordered locus">Cyan7425_4203</name>
</gene>
<dbReference type="Pfam" id="PF00005">
    <property type="entry name" value="ABC_tran"/>
    <property type="match status" value="1"/>
</dbReference>
<dbReference type="SMART" id="SM00382">
    <property type="entry name" value="AAA"/>
    <property type="match status" value="1"/>
</dbReference>
<organism evidence="6">
    <name type="scientific">Cyanothece sp. (strain PCC 7425 / ATCC 29141)</name>
    <dbReference type="NCBI Taxonomy" id="395961"/>
    <lineage>
        <taxon>Bacteria</taxon>
        <taxon>Bacillati</taxon>
        <taxon>Cyanobacteriota</taxon>
        <taxon>Cyanophyceae</taxon>
        <taxon>Gomontiellales</taxon>
        <taxon>Cyanothecaceae</taxon>
        <taxon>Cyanothece</taxon>
    </lineage>
</organism>
<dbReference type="GO" id="GO:0016020">
    <property type="term" value="C:membrane"/>
    <property type="evidence" value="ECO:0007669"/>
    <property type="project" value="InterPro"/>
</dbReference>
<evidence type="ECO:0000256" key="3">
    <source>
        <dbReference type="ARBA" id="ARBA00022741"/>
    </source>
</evidence>